<keyword evidence="2" id="KW-1185">Reference proteome</keyword>
<sequence length="310" mass="34275">MRDASWAPSCVLKYDEFVLWADPDRYGGPAHGSHLHTLELFACVFDTRGLAALLGRTPALRKLHLAQQGKMGLFNVVGVVGSAVEAAQRCVGKTLEELSFTMMEPFPAVEATPVVGMGGFERLRVLEMDLSMLTGLADDSEPALPSDTDLGDGGDRARCRPGELATPRLVDVLPRAIETVSLLYRPTSAPQQDAQHIRRLFDGLAGERGAKLPNLNTVTILAPHLRRLSPEVAEALQETQHQGCSLLLRRNPCFEFVATFRERFGLPDEEMENGSPDYLPPVNRYQADFPVVLQLFMWLPRRRSAKRDAS</sequence>
<organism evidence="1 2">
    <name type="scientific">Phialemonium thermophilum</name>
    <dbReference type="NCBI Taxonomy" id="223376"/>
    <lineage>
        <taxon>Eukaryota</taxon>
        <taxon>Fungi</taxon>
        <taxon>Dikarya</taxon>
        <taxon>Ascomycota</taxon>
        <taxon>Pezizomycotina</taxon>
        <taxon>Sordariomycetes</taxon>
        <taxon>Sordariomycetidae</taxon>
        <taxon>Cephalothecales</taxon>
        <taxon>Cephalothecaceae</taxon>
        <taxon>Phialemonium</taxon>
    </lineage>
</organism>
<dbReference type="EMBL" id="JAZHXJ010000706">
    <property type="protein sequence ID" value="KAL1853278.1"/>
    <property type="molecule type" value="Genomic_DNA"/>
</dbReference>
<proteinExistence type="predicted"/>
<evidence type="ECO:0000313" key="2">
    <source>
        <dbReference type="Proteomes" id="UP001586593"/>
    </source>
</evidence>
<dbReference type="Proteomes" id="UP001586593">
    <property type="component" value="Unassembled WGS sequence"/>
</dbReference>
<name>A0ABR3W522_9PEZI</name>
<accession>A0ABR3W522</accession>
<evidence type="ECO:0000313" key="1">
    <source>
        <dbReference type="EMBL" id="KAL1853278.1"/>
    </source>
</evidence>
<gene>
    <name evidence="1" type="ORF">VTK73DRAFT_9020</name>
</gene>
<comment type="caution">
    <text evidence="1">The sequence shown here is derived from an EMBL/GenBank/DDBJ whole genome shotgun (WGS) entry which is preliminary data.</text>
</comment>
<protein>
    <submittedName>
        <fullName evidence="1">Uncharacterized protein</fullName>
    </submittedName>
</protein>
<reference evidence="1 2" key="1">
    <citation type="journal article" date="2024" name="Commun. Biol.">
        <title>Comparative genomic analysis of thermophilic fungi reveals convergent evolutionary adaptations and gene losses.</title>
        <authorList>
            <person name="Steindorff A.S."/>
            <person name="Aguilar-Pontes M.V."/>
            <person name="Robinson A.J."/>
            <person name="Andreopoulos B."/>
            <person name="LaButti K."/>
            <person name="Kuo A."/>
            <person name="Mondo S."/>
            <person name="Riley R."/>
            <person name="Otillar R."/>
            <person name="Haridas S."/>
            <person name="Lipzen A."/>
            <person name="Grimwood J."/>
            <person name="Schmutz J."/>
            <person name="Clum A."/>
            <person name="Reid I.D."/>
            <person name="Moisan M.C."/>
            <person name="Butler G."/>
            <person name="Nguyen T.T.M."/>
            <person name="Dewar K."/>
            <person name="Conant G."/>
            <person name="Drula E."/>
            <person name="Henrissat B."/>
            <person name="Hansel C."/>
            <person name="Singer S."/>
            <person name="Hutchinson M.I."/>
            <person name="de Vries R.P."/>
            <person name="Natvig D.O."/>
            <person name="Powell A.J."/>
            <person name="Tsang A."/>
            <person name="Grigoriev I.V."/>
        </authorList>
    </citation>
    <scope>NUCLEOTIDE SEQUENCE [LARGE SCALE GENOMIC DNA]</scope>
    <source>
        <strain evidence="1 2">ATCC 24622</strain>
    </source>
</reference>